<name>A0ABV8IEN4_9ACTN</name>
<comment type="caution">
    <text evidence="1">The sequence shown here is derived from an EMBL/GenBank/DDBJ whole genome shotgun (WGS) entry which is preliminary data.</text>
</comment>
<evidence type="ECO:0000313" key="2">
    <source>
        <dbReference type="Proteomes" id="UP001595850"/>
    </source>
</evidence>
<organism evidence="1 2">
    <name type="scientific">Planomonospora corallina</name>
    <dbReference type="NCBI Taxonomy" id="1806052"/>
    <lineage>
        <taxon>Bacteria</taxon>
        <taxon>Bacillati</taxon>
        <taxon>Actinomycetota</taxon>
        <taxon>Actinomycetes</taxon>
        <taxon>Streptosporangiales</taxon>
        <taxon>Streptosporangiaceae</taxon>
        <taxon>Planomonospora</taxon>
    </lineage>
</organism>
<keyword evidence="2" id="KW-1185">Reference proteome</keyword>
<dbReference type="SUPFAM" id="SSF53335">
    <property type="entry name" value="S-adenosyl-L-methionine-dependent methyltransferases"/>
    <property type="match status" value="1"/>
</dbReference>
<proteinExistence type="predicted"/>
<protein>
    <submittedName>
        <fullName evidence="1">SAM-dependent methyltransferase</fullName>
        <ecNumber evidence="1">2.1.1.-</ecNumber>
    </submittedName>
</protein>
<evidence type="ECO:0000313" key="1">
    <source>
        <dbReference type="EMBL" id="MFC4062601.1"/>
    </source>
</evidence>
<dbReference type="Gene3D" id="3.40.50.150">
    <property type="entry name" value="Vaccinia Virus protein VP39"/>
    <property type="match status" value="1"/>
</dbReference>
<dbReference type="EMBL" id="JBHSBM010000050">
    <property type="protein sequence ID" value="MFC4062601.1"/>
    <property type="molecule type" value="Genomic_DNA"/>
</dbReference>
<accession>A0ABV8IEN4</accession>
<keyword evidence="1" id="KW-0808">Transferase</keyword>
<dbReference type="Proteomes" id="UP001595850">
    <property type="component" value="Unassembled WGS sequence"/>
</dbReference>
<reference evidence="2" key="1">
    <citation type="journal article" date="2019" name="Int. J. Syst. Evol. Microbiol.">
        <title>The Global Catalogue of Microorganisms (GCM) 10K type strain sequencing project: providing services to taxonomists for standard genome sequencing and annotation.</title>
        <authorList>
            <consortium name="The Broad Institute Genomics Platform"/>
            <consortium name="The Broad Institute Genome Sequencing Center for Infectious Disease"/>
            <person name="Wu L."/>
            <person name="Ma J."/>
        </authorList>
    </citation>
    <scope>NUCLEOTIDE SEQUENCE [LARGE SCALE GENOMIC DNA]</scope>
    <source>
        <strain evidence="2">TBRC 4489</strain>
    </source>
</reference>
<dbReference type="Pfam" id="PF04672">
    <property type="entry name" value="Methyltransf_19"/>
    <property type="match status" value="1"/>
</dbReference>
<dbReference type="InterPro" id="IPR029063">
    <property type="entry name" value="SAM-dependent_MTases_sf"/>
</dbReference>
<keyword evidence="1" id="KW-0489">Methyltransferase</keyword>
<dbReference type="RefSeq" id="WP_377293867.1">
    <property type="nucleotide sequence ID" value="NZ_JBHSBM010000050.1"/>
</dbReference>
<dbReference type="GO" id="GO:0032259">
    <property type="term" value="P:methylation"/>
    <property type="evidence" value="ECO:0007669"/>
    <property type="project" value="UniProtKB-KW"/>
</dbReference>
<dbReference type="GO" id="GO:0008168">
    <property type="term" value="F:methyltransferase activity"/>
    <property type="evidence" value="ECO:0007669"/>
    <property type="project" value="UniProtKB-KW"/>
</dbReference>
<dbReference type="EC" id="2.1.1.-" evidence="1"/>
<sequence>MGESGNVPPGVDPTVPSAARMYDYGLGGKDNFEIDRQIGDQMRAKFPQLSDLARGNRNCLIRCVEYLARDRGIKRFLDIGSGLPTQENVHQVIQRVHPDARTVYVDSDPTARVHALALLDGDPRTSFIQADAADPAAILNHPDTQELLSAGEPVAVLWFAVAHFLPDSADPRGAIARLMAAVPSGSVLALSHVTSDGIDPDVDRGFRDGGFYDRVPTPLVMRTEKQVAALFGGLPIVGGRLVEVGEWGRTDAGAPRTGTKPLRALFGYAVKP</sequence>
<gene>
    <name evidence="1" type="ORF">ACFOWE_30245</name>
</gene>
<dbReference type="InterPro" id="IPR006764">
    <property type="entry name" value="SAM_dep_MeTrfase_SAV2177_type"/>
</dbReference>
<dbReference type="PIRSF" id="PIRSF017393">
    <property type="entry name" value="MTase_SAV2177"/>
    <property type="match status" value="1"/>
</dbReference>